<dbReference type="Pfam" id="PF00097">
    <property type="entry name" value="zf-C3HC4"/>
    <property type="match status" value="1"/>
</dbReference>
<accession>A0A0P4VZ87</accession>
<dbReference type="CDD" id="cd16449">
    <property type="entry name" value="RING-HC"/>
    <property type="match status" value="1"/>
</dbReference>
<keyword evidence="1" id="KW-0479">Metal-binding</keyword>
<dbReference type="InterPro" id="IPR001841">
    <property type="entry name" value="Znf_RING"/>
</dbReference>
<evidence type="ECO:0000256" key="2">
    <source>
        <dbReference type="ARBA" id="ARBA00022771"/>
    </source>
</evidence>
<dbReference type="InterPro" id="IPR017907">
    <property type="entry name" value="Znf_RING_CS"/>
</dbReference>
<evidence type="ECO:0000259" key="6">
    <source>
        <dbReference type="PROSITE" id="PS50089"/>
    </source>
</evidence>
<dbReference type="PANTHER" id="PTHR47156">
    <property type="entry name" value="PROTEIN CBG20824"/>
    <property type="match status" value="1"/>
</dbReference>
<feature type="region of interest" description="Disordered" evidence="5">
    <location>
        <begin position="65"/>
        <end position="91"/>
    </location>
</feature>
<dbReference type="InterPro" id="IPR052667">
    <property type="entry name" value="E3_ubiquitin-ligase_RING"/>
</dbReference>
<feature type="compositionally biased region" description="Low complexity" evidence="5">
    <location>
        <begin position="67"/>
        <end position="77"/>
    </location>
</feature>
<evidence type="ECO:0000256" key="4">
    <source>
        <dbReference type="PROSITE-ProRule" id="PRU00175"/>
    </source>
</evidence>
<dbReference type="EMBL" id="GDRN01085219">
    <property type="protein sequence ID" value="JAI61365.1"/>
    <property type="molecule type" value="Transcribed_RNA"/>
</dbReference>
<dbReference type="PANTHER" id="PTHR47156:SF10">
    <property type="entry name" value="E3 UBIQUITIN-PROTEIN LIGASE TRIM-21-RELATED"/>
    <property type="match status" value="1"/>
</dbReference>
<dbReference type="InterPro" id="IPR013083">
    <property type="entry name" value="Znf_RING/FYVE/PHD"/>
</dbReference>
<protein>
    <recommendedName>
        <fullName evidence="6">RING-type domain-containing protein</fullName>
    </recommendedName>
</protein>
<dbReference type="AlphaFoldDB" id="A0A0P4VZ87"/>
<feature type="domain" description="RING-type" evidence="6">
    <location>
        <begin position="14"/>
        <end position="40"/>
    </location>
</feature>
<dbReference type="InterPro" id="IPR018957">
    <property type="entry name" value="Znf_C3HC4_RING-type"/>
</dbReference>
<reference evidence="7" key="1">
    <citation type="submission" date="2015-09" db="EMBL/GenBank/DDBJ databases">
        <title>Scylla olivacea transcriptome.</title>
        <authorList>
            <person name="Ikhwanuddin M."/>
        </authorList>
    </citation>
    <scope>NUCLEOTIDE SEQUENCE</scope>
</reference>
<dbReference type="SUPFAM" id="SSF57850">
    <property type="entry name" value="RING/U-box"/>
    <property type="match status" value="1"/>
</dbReference>
<dbReference type="PROSITE" id="PS50089">
    <property type="entry name" value="ZF_RING_2"/>
    <property type="match status" value="1"/>
</dbReference>
<evidence type="ECO:0000256" key="1">
    <source>
        <dbReference type="ARBA" id="ARBA00022723"/>
    </source>
</evidence>
<evidence type="ECO:0000256" key="3">
    <source>
        <dbReference type="ARBA" id="ARBA00022833"/>
    </source>
</evidence>
<dbReference type="EMBL" id="GDRN01085216">
    <property type="protein sequence ID" value="JAI61366.1"/>
    <property type="molecule type" value="Transcribed_RNA"/>
</dbReference>
<dbReference type="Gene3D" id="3.30.40.10">
    <property type="entry name" value="Zinc/RING finger domain, C3HC4 (zinc finger)"/>
    <property type="match status" value="1"/>
</dbReference>
<evidence type="ECO:0000313" key="7">
    <source>
        <dbReference type="EMBL" id="JAI61365.1"/>
    </source>
</evidence>
<dbReference type="GO" id="GO:0008270">
    <property type="term" value="F:zinc ion binding"/>
    <property type="evidence" value="ECO:0007669"/>
    <property type="project" value="UniProtKB-KW"/>
</dbReference>
<keyword evidence="2 4" id="KW-0863">Zinc-finger</keyword>
<dbReference type="PROSITE" id="PS00518">
    <property type="entry name" value="ZF_RING_1"/>
    <property type="match status" value="1"/>
</dbReference>
<keyword evidence="3" id="KW-0862">Zinc</keyword>
<evidence type="ECO:0000256" key="5">
    <source>
        <dbReference type="SAM" id="MobiDB-lite"/>
    </source>
</evidence>
<sequence length="236" mass="25947">MTAFDDTLQRPRTLPCGHTFCTPCVNRLTERGQVMCATCRLGHPVPEAGQFPINFTLEAFITRGSDSDAGSTSSSPRMARRAKGGVKGRGSLGRKIRSMLQEQEAKVVAALDACQKVQSQLAQYQRTLAGWGSHQQQLEDRLQSVINDSKSARVLVRQEEVQVAVKKEEVQQEEQRLHGVLDVLRRVATEEEAGVAVVDVVRCTHDAEEILEECRVMLPDVHTVTAARRVSGSLGA</sequence>
<organism evidence="7">
    <name type="scientific">Scylla olivacea</name>
    <name type="common">Orange mud crab</name>
    <name type="synonym">Cancer olivacea</name>
    <dbReference type="NCBI Taxonomy" id="85551"/>
    <lineage>
        <taxon>Eukaryota</taxon>
        <taxon>Metazoa</taxon>
        <taxon>Ecdysozoa</taxon>
        <taxon>Arthropoda</taxon>
        <taxon>Crustacea</taxon>
        <taxon>Multicrustacea</taxon>
        <taxon>Malacostraca</taxon>
        <taxon>Eumalacostraca</taxon>
        <taxon>Eucarida</taxon>
        <taxon>Decapoda</taxon>
        <taxon>Pleocyemata</taxon>
        <taxon>Brachyura</taxon>
        <taxon>Eubrachyura</taxon>
        <taxon>Portunoidea</taxon>
        <taxon>Portunidae</taxon>
        <taxon>Portuninae</taxon>
        <taxon>Scylla</taxon>
    </lineage>
</organism>
<feature type="compositionally biased region" description="Basic residues" evidence="5">
    <location>
        <begin position="78"/>
        <end position="91"/>
    </location>
</feature>
<proteinExistence type="predicted"/>
<name>A0A0P4VZ87_SCYOL</name>